<evidence type="ECO:0000256" key="1">
    <source>
        <dbReference type="SAM" id="MobiDB-lite"/>
    </source>
</evidence>
<accession>A0A1M6ILL3</accession>
<evidence type="ECO:0000313" key="3">
    <source>
        <dbReference type="EMBL" id="SHJ35273.1"/>
    </source>
</evidence>
<feature type="compositionally biased region" description="Gly residues" evidence="1">
    <location>
        <begin position="455"/>
        <end position="467"/>
    </location>
</feature>
<feature type="compositionally biased region" description="Basic and acidic residues" evidence="1">
    <location>
        <begin position="327"/>
        <end position="341"/>
    </location>
</feature>
<sequence>MKKILTAFLPALSLLALGSCASTSQLASTEDDGVYYSSKDRTTRNATASAAPSSGQSDARAAQDPNDKADTDAGADEATNPEYRRESGRASGSASRTEYYDDDYGYSARIRRFHQPAFRGFGYGYYDFAYVDPFWYGGGFSPYGWGPGYYGAFYDPFYDPFYGPYAYGGSFVNINIGFGRPYYNPWRFGGFGYGYGYGGFGGYRNGYRNGYYDGLNSGYSYGGRGAGTRTYYGPRRDGAREATSAAAGQGNAGRGRGRIEEGGIANPSGGGSSTGGFSNGGNGSGTSTVAPGRGRGRIVEGQSSGTAVSESTIRQNPSGQFNNASEAADKQLKEREMRRSQISEAEQPRLNTESSRGRWRVVENGGGTDAAPATTPQDYAQPRRGSYREMPQPQQAGGDDEQPQRVRQRVFGNADQPSRSREQPAEQPQRQRYSEPSRSEPSRTYSAPRSSGSDNSGGGGNSGGGSRGRGRMQ</sequence>
<dbReference type="OrthoDB" id="878334at2"/>
<protein>
    <submittedName>
        <fullName evidence="3">Uncharacterized protein</fullName>
    </submittedName>
</protein>
<organism evidence="3 4">
    <name type="scientific">Hymenobacter daecheongensis DSM 21074</name>
    <dbReference type="NCBI Taxonomy" id="1121955"/>
    <lineage>
        <taxon>Bacteria</taxon>
        <taxon>Pseudomonadati</taxon>
        <taxon>Bacteroidota</taxon>
        <taxon>Cytophagia</taxon>
        <taxon>Cytophagales</taxon>
        <taxon>Hymenobacteraceae</taxon>
        <taxon>Hymenobacter</taxon>
    </lineage>
</organism>
<feature type="signal peptide" evidence="2">
    <location>
        <begin position="1"/>
        <end position="27"/>
    </location>
</feature>
<dbReference type="PROSITE" id="PS51257">
    <property type="entry name" value="PROKAR_LIPOPROTEIN"/>
    <property type="match status" value="1"/>
</dbReference>
<dbReference type="Proteomes" id="UP000184418">
    <property type="component" value="Unassembled WGS sequence"/>
</dbReference>
<feature type="region of interest" description="Disordered" evidence="1">
    <location>
        <begin position="232"/>
        <end position="473"/>
    </location>
</feature>
<gene>
    <name evidence="3" type="ORF">SAMN02745146_2886</name>
</gene>
<dbReference type="EMBL" id="FQYN01000006">
    <property type="protein sequence ID" value="SHJ35273.1"/>
    <property type="molecule type" value="Genomic_DNA"/>
</dbReference>
<dbReference type="RefSeq" id="WP_073110526.1">
    <property type="nucleotide sequence ID" value="NZ_FQYN01000006.1"/>
</dbReference>
<feature type="chain" id="PRO_5012048074" evidence="2">
    <location>
        <begin position="28"/>
        <end position="473"/>
    </location>
</feature>
<name>A0A1M6ILL3_9BACT</name>
<evidence type="ECO:0000313" key="4">
    <source>
        <dbReference type="Proteomes" id="UP000184418"/>
    </source>
</evidence>
<dbReference type="STRING" id="1121955.SAMN02745146_2886"/>
<feature type="compositionally biased region" description="Polar residues" evidence="1">
    <location>
        <begin position="44"/>
        <end position="57"/>
    </location>
</feature>
<feature type="compositionally biased region" description="Gly residues" evidence="1">
    <location>
        <begin position="268"/>
        <end position="284"/>
    </location>
</feature>
<proteinExistence type="predicted"/>
<feature type="compositionally biased region" description="Polar residues" evidence="1">
    <location>
        <begin position="301"/>
        <end position="325"/>
    </location>
</feature>
<evidence type="ECO:0000256" key="2">
    <source>
        <dbReference type="SAM" id="SignalP"/>
    </source>
</evidence>
<keyword evidence="2" id="KW-0732">Signal</keyword>
<feature type="compositionally biased region" description="Basic and acidic residues" evidence="1">
    <location>
        <begin position="432"/>
        <end position="441"/>
    </location>
</feature>
<feature type="region of interest" description="Disordered" evidence="1">
    <location>
        <begin position="35"/>
        <end position="97"/>
    </location>
</feature>
<keyword evidence="4" id="KW-1185">Reference proteome</keyword>
<reference evidence="3 4" key="1">
    <citation type="submission" date="2016-11" db="EMBL/GenBank/DDBJ databases">
        <authorList>
            <person name="Jaros S."/>
            <person name="Januszkiewicz K."/>
            <person name="Wedrychowicz H."/>
        </authorList>
    </citation>
    <scope>NUCLEOTIDE SEQUENCE [LARGE SCALE GENOMIC DNA]</scope>
    <source>
        <strain evidence="3 4">DSM 21074</strain>
    </source>
</reference>
<feature type="compositionally biased region" description="Polar residues" evidence="1">
    <location>
        <begin position="342"/>
        <end position="354"/>
    </location>
</feature>
<dbReference type="AlphaFoldDB" id="A0A1M6ILL3"/>